<organism evidence="1 2">
    <name type="scientific">Methylorubrum extorquens (strain CM4 / NCIMB 13688)</name>
    <name type="common">Methylobacterium extorquens</name>
    <dbReference type="NCBI Taxonomy" id="440085"/>
    <lineage>
        <taxon>Bacteria</taxon>
        <taxon>Pseudomonadati</taxon>
        <taxon>Pseudomonadota</taxon>
        <taxon>Alphaproteobacteria</taxon>
        <taxon>Hyphomicrobiales</taxon>
        <taxon>Methylobacteriaceae</taxon>
        <taxon>Methylorubrum</taxon>
    </lineage>
</organism>
<reference evidence="1 2" key="2">
    <citation type="journal article" date="2012" name="J. Bacteriol.">
        <title>Complete genome sequences of six strains of the genus Methylobacterium.</title>
        <authorList>
            <person name="Marx C.J."/>
            <person name="Bringel F."/>
            <person name="Chistoserdova L."/>
            <person name="Moulin L."/>
            <person name="Farhan Ul Haque M."/>
            <person name="Fleischman D.E."/>
            <person name="Gruffaz C."/>
            <person name="Jourand P."/>
            <person name="Knief C."/>
            <person name="Lee M.C."/>
            <person name="Muller E.E."/>
            <person name="Nadalig T."/>
            <person name="Peyraud R."/>
            <person name="Roselli S."/>
            <person name="Russ L."/>
            <person name="Goodwin L.A."/>
            <person name="Ivanova N."/>
            <person name="Kyrpides N."/>
            <person name="Lajus A."/>
            <person name="Land M.L."/>
            <person name="Medigue C."/>
            <person name="Mikhailova N."/>
            <person name="Nolan M."/>
            <person name="Woyke T."/>
            <person name="Stolyar S."/>
            <person name="Vorholt J.A."/>
            <person name="Vuilleumier S."/>
        </authorList>
    </citation>
    <scope>NUCLEOTIDE SEQUENCE [LARGE SCALE GENOMIC DNA]</scope>
    <source>
        <strain evidence="2">CM4 / NCIMB 13688</strain>
    </source>
</reference>
<proteinExistence type="predicted"/>
<dbReference type="EMBL" id="CP001298">
    <property type="protein sequence ID" value="ACK82471.1"/>
    <property type="molecule type" value="Genomic_DNA"/>
</dbReference>
<gene>
    <name evidence="1" type="ordered locus">Mchl_1607</name>
</gene>
<reference evidence="2" key="1">
    <citation type="submission" date="2008-12" db="EMBL/GenBank/DDBJ databases">
        <title>Complete sequence of chromosome of Methylobacterium chloromethanicum CM4.</title>
        <authorList>
            <consortium name="US DOE Joint Genome Institute"/>
            <person name="Lucas S."/>
            <person name="Copeland A."/>
            <person name="Lapidus A."/>
            <person name="Glavina del Rio T."/>
            <person name="Dalin E."/>
            <person name="Tice H."/>
            <person name="Bruce D."/>
            <person name="Goodwin L."/>
            <person name="Pitluck S."/>
            <person name="Chertkov O."/>
            <person name="Brettin T."/>
            <person name="Detter J.C."/>
            <person name="Han C."/>
            <person name="Larimer F."/>
            <person name="Land M."/>
            <person name="Hauser L."/>
            <person name="Kyrpides N."/>
            <person name="Mikhailova N."/>
            <person name="Marx C."/>
            <person name="Richardson P."/>
        </authorList>
    </citation>
    <scope>NUCLEOTIDE SEQUENCE [LARGE SCALE GENOMIC DNA]</scope>
    <source>
        <strain evidence="2">CM4 / NCIMB 13688</strain>
    </source>
</reference>
<dbReference type="HOGENOM" id="CLU_1325586_0_0_5"/>
<dbReference type="RefSeq" id="WP_015950290.1">
    <property type="nucleotide sequence ID" value="NC_011757.1"/>
</dbReference>
<sequence length="213" mass="24254">MVDLVFLPMQDLPLDDERMPDVLAELRAQSVHAVRRQPEGAGRGCYYTVQARVNHAGGESVNGWMIETVPGVYIQMMHHCIWKTPEGRLIDLTPAQLDNDTRESVTTFVPDGSIVPDTTWPPLIANRHIVLVKDADVRRAIAAYQENNGHMKWFWAELQKDGRYSLNSVGGVSGPPYPPHIAANDRRLKKSQGELHRMNRRILRRYFPHLRDA</sequence>
<dbReference type="AlphaFoldDB" id="B7KSW9"/>
<name>B7KSW9_METC4</name>
<dbReference type="KEGG" id="mch:Mchl_1607"/>
<protein>
    <submittedName>
        <fullName evidence="1">Uncharacterized protein</fullName>
    </submittedName>
</protein>
<evidence type="ECO:0000313" key="1">
    <source>
        <dbReference type="EMBL" id="ACK82471.1"/>
    </source>
</evidence>
<accession>B7KSW9</accession>
<dbReference type="Proteomes" id="UP000002385">
    <property type="component" value="Chromosome"/>
</dbReference>
<evidence type="ECO:0000313" key="2">
    <source>
        <dbReference type="Proteomes" id="UP000002385"/>
    </source>
</evidence>